<evidence type="ECO:0000256" key="6">
    <source>
        <dbReference type="ARBA" id="ARBA00023242"/>
    </source>
</evidence>
<evidence type="ECO:0000313" key="11">
    <source>
        <dbReference type="Proteomes" id="UP001187343"/>
    </source>
</evidence>
<dbReference type="GO" id="GO:0001707">
    <property type="term" value="P:mesoderm formation"/>
    <property type="evidence" value="ECO:0007669"/>
    <property type="project" value="TreeGrafter"/>
</dbReference>
<keyword evidence="1" id="KW-0217">Developmental protein</keyword>
<dbReference type="SMART" id="SM00353">
    <property type="entry name" value="HLH"/>
    <property type="match status" value="1"/>
</dbReference>
<evidence type="ECO:0000256" key="5">
    <source>
        <dbReference type="ARBA" id="ARBA00023163"/>
    </source>
</evidence>
<dbReference type="FunFam" id="4.10.280.10:FF:000056">
    <property type="entry name" value="mesogenin-1"/>
    <property type="match status" value="1"/>
</dbReference>
<dbReference type="PANTHER" id="PTHR20937:SF4">
    <property type="entry name" value="MESOGENIN-1"/>
    <property type="match status" value="1"/>
</dbReference>
<name>A0AA88TPS1_9TELE</name>
<dbReference type="GO" id="GO:0005634">
    <property type="term" value="C:nucleus"/>
    <property type="evidence" value="ECO:0007669"/>
    <property type="project" value="TreeGrafter"/>
</dbReference>
<proteinExistence type="predicted"/>
<evidence type="ECO:0000256" key="7">
    <source>
        <dbReference type="ARBA" id="ARBA00039844"/>
    </source>
</evidence>
<dbReference type="PROSITE" id="PS50888">
    <property type="entry name" value="BHLH"/>
    <property type="match status" value="1"/>
</dbReference>
<keyword evidence="5" id="KW-0804">Transcription</keyword>
<dbReference type="PANTHER" id="PTHR20937">
    <property type="entry name" value="IP14615P"/>
    <property type="match status" value="1"/>
</dbReference>
<evidence type="ECO:0000313" key="10">
    <source>
        <dbReference type="EMBL" id="KAK2893178.1"/>
    </source>
</evidence>
<dbReference type="InterPro" id="IPR011598">
    <property type="entry name" value="bHLH_dom"/>
</dbReference>
<dbReference type="GO" id="GO:0046983">
    <property type="term" value="F:protein dimerization activity"/>
    <property type="evidence" value="ECO:0007669"/>
    <property type="project" value="InterPro"/>
</dbReference>
<dbReference type="InterPro" id="IPR040259">
    <property type="entry name" value="Mesogenin/MesP"/>
</dbReference>
<feature type="domain" description="BHLH" evidence="9">
    <location>
        <begin position="79"/>
        <end position="133"/>
    </location>
</feature>
<gene>
    <name evidence="10" type="ORF">Q8A67_013166</name>
</gene>
<evidence type="ECO:0000256" key="8">
    <source>
        <dbReference type="SAM" id="MobiDB-lite"/>
    </source>
</evidence>
<dbReference type="AlphaFoldDB" id="A0AA88TPS1"/>
<feature type="region of interest" description="Disordered" evidence="8">
    <location>
        <begin position="27"/>
        <end position="79"/>
    </location>
</feature>
<evidence type="ECO:0000256" key="3">
    <source>
        <dbReference type="ARBA" id="ARBA00023015"/>
    </source>
</evidence>
<reference evidence="10" key="1">
    <citation type="submission" date="2023-08" db="EMBL/GenBank/DDBJ databases">
        <title>Chromosome-level Genome Assembly of mud carp (Cirrhinus molitorella).</title>
        <authorList>
            <person name="Liu H."/>
        </authorList>
    </citation>
    <scope>NUCLEOTIDE SEQUENCE</scope>
    <source>
        <strain evidence="10">Prfri</strain>
        <tissue evidence="10">Muscle</tissue>
    </source>
</reference>
<protein>
    <recommendedName>
        <fullName evidence="7">Mesogenin-1</fullName>
    </recommendedName>
</protein>
<evidence type="ECO:0000256" key="1">
    <source>
        <dbReference type="ARBA" id="ARBA00022473"/>
    </source>
</evidence>
<dbReference type="GO" id="GO:0030154">
    <property type="term" value="P:cell differentiation"/>
    <property type="evidence" value="ECO:0007669"/>
    <property type="project" value="UniProtKB-KW"/>
</dbReference>
<dbReference type="GO" id="GO:0000978">
    <property type="term" value="F:RNA polymerase II cis-regulatory region sequence-specific DNA binding"/>
    <property type="evidence" value="ECO:0007669"/>
    <property type="project" value="TreeGrafter"/>
</dbReference>
<dbReference type="Gene3D" id="4.10.280.10">
    <property type="entry name" value="Helix-loop-helix DNA-binding domain"/>
    <property type="match status" value="1"/>
</dbReference>
<keyword evidence="11" id="KW-1185">Reference proteome</keyword>
<accession>A0AA88TPS1</accession>
<dbReference type="Proteomes" id="UP001187343">
    <property type="component" value="Unassembled WGS sequence"/>
</dbReference>
<keyword evidence="6" id="KW-0539">Nucleus</keyword>
<dbReference type="InterPro" id="IPR036638">
    <property type="entry name" value="HLH_DNA-bd_sf"/>
</dbReference>
<sequence length="212" mass="23510">MEQIDVGVYTAKVLSQWSWSREDRTFGDAHDCGSASSPESESFDSACSSPEARSGPESYALSGRKHSEQQKPKAKMSMKRRMKASEREKLRMRSLAEALHQLRDYLPPVYSRRGQPLTKIQTLKYTIQYIKELNSILEQHDVDVATGPLANRSAVIAVGGASRYNDALTKRISARCDAAAIPAGRVMMELSACEARRVGLTRREAKGKSSDV</sequence>
<keyword evidence="2" id="KW-0221">Differentiation</keyword>
<feature type="compositionally biased region" description="Low complexity" evidence="8">
    <location>
        <begin position="32"/>
        <end position="50"/>
    </location>
</feature>
<keyword evidence="4" id="KW-0238">DNA-binding</keyword>
<evidence type="ECO:0000259" key="9">
    <source>
        <dbReference type="PROSITE" id="PS50888"/>
    </source>
</evidence>
<dbReference type="SUPFAM" id="SSF47459">
    <property type="entry name" value="HLH, helix-loop-helix DNA-binding domain"/>
    <property type="match status" value="1"/>
</dbReference>
<comment type="caution">
    <text evidence="10">The sequence shown here is derived from an EMBL/GenBank/DDBJ whole genome shotgun (WGS) entry which is preliminary data.</text>
</comment>
<evidence type="ECO:0000256" key="4">
    <source>
        <dbReference type="ARBA" id="ARBA00023125"/>
    </source>
</evidence>
<dbReference type="EMBL" id="JAUYZG010000012">
    <property type="protein sequence ID" value="KAK2893178.1"/>
    <property type="molecule type" value="Genomic_DNA"/>
</dbReference>
<dbReference type="GO" id="GO:0000981">
    <property type="term" value="F:DNA-binding transcription factor activity, RNA polymerase II-specific"/>
    <property type="evidence" value="ECO:0007669"/>
    <property type="project" value="TreeGrafter"/>
</dbReference>
<keyword evidence="3" id="KW-0805">Transcription regulation</keyword>
<evidence type="ECO:0000256" key="2">
    <source>
        <dbReference type="ARBA" id="ARBA00022782"/>
    </source>
</evidence>
<dbReference type="Pfam" id="PF00010">
    <property type="entry name" value="HLH"/>
    <property type="match status" value="1"/>
</dbReference>
<organism evidence="10 11">
    <name type="scientific">Cirrhinus molitorella</name>
    <name type="common">mud carp</name>
    <dbReference type="NCBI Taxonomy" id="172907"/>
    <lineage>
        <taxon>Eukaryota</taxon>
        <taxon>Metazoa</taxon>
        <taxon>Chordata</taxon>
        <taxon>Craniata</taxon>
        <taxon>Vertebrata</taxon>
        <taxon>Euteleostomi</taxon>
        <taxon>Actinopterygii</taxon>
        <taxon>Neopterygii</taxon>
        <taxon>Teleostei</taxon>
        <taxon>Ostariophysi</taxon>
        <taxon>Cypriniformes</taxon>
        <taxon>Cyprinidae</taxon>
        <taxon>Labeoninae</taxon>
        <taxon>Labeonini</taxon>
        <taxon>Cirrhinus</taxon>
    </lineage>
</organism>